<evidence type="ECO:0000313" key="1">
    <source>
        <dbReference type="EMBL" id="OYD06146.1"/>
    </source>
</evidence>
<accession>A0A235B1G2</accession>
<name>A0A235B1G2_9BACL</name>
<protein>
    <submittedName>
        <fullName evidence="1">Uncharacterized protein</fullName>
    </submittedName>
</protein>
<gene>
    <name evidence="1" type="ORF">CHM34_17990</name>
</gene>
<organism evidence="1 2">
    <name type="scientific">Paludifilum halophilum</name>
    <dbReference type="NCBI Taxonomy" id="1642702"/>
    <lineage>
        <taxon>Bacteria</taxon>
        <taxon>Bacillati</taxon>
        <taxon>Bacillota</taxon>
        <taxon>Bacilli</taxon>
        <taxon>Bacillales</taxon>
        <taxon>Thermoactinomycetaceae</taxon>
        <taxon>Paludifilum</taxon>
    </lineage>
</organism>
<evidence type="ECO:0000313" key="2">
    <source>
        <dbReference type="Proteomes" id="UP000215459"/>
    </source>
</evidence>
<dbReference type="EMBL" id="NOWF01000019">
    <property type="protein sequence ID" value="OYD06146.1"/>
    <property type="molecule type" value="Genomic_DNA"/>
</dbReference>
<sequence length="75" mass="9196">MTEYRKKVLRWLSKTIPLWNLPDRWFLYKLKGEHKAMLFSDEEAQDVWDVQDDVTRSKAGEEEFRKILNKNRNPR</sequence>
<comment type="caution">
    <text evidence="1">The sequence shown here is derived from an EMBL/GenBank/DDBJ whole genome shotgun (WGS) entry which is preliminary data.</text>
</comment>
<keyword evidence="2" id="KW-1185">Reference proteome</keyword>
<proteinExistence type="predicted"/>
<dbReference type="Proteomes" id="UP000215459">
    <property type="component" value="Unassembled WGS sequence"/>
</dbReference>
<dbReference type="AlphaFoldDB" id="A0A235B1G2"/>
<reference evidence="1 2" key="1">
    <citation type="submission" date="2017-07" db="EMBL/GenBank/DDBJ databases">
        <title>The genome sequence of Paludifilum halophilum highlights mechanisms for microbial adaptation to high salt environemnts.</title>
        <authorList>
            <person name="Belbahri L."/>
        </authorList>
    </citation>
    <scope>NUCLEOTIDE SEQUENCE [LARGE SCALE GENOMIC DNA]</scope>
    <source>
        <strain evidence="1 2">DSM 102817</strain>
    </source>
</reference>